<dbReference type="SMART" id="SM00421">
    <property type="entry name" value="HTH_LUXR"/>
    <property type="match status" value="1"/>
</dbReference>
<dbReference type="GO" id="GO:0006355">
    <property type="term" value="P:regulation of DNA-templated transcription"/>
    <property type="evidence" value="ECO:0007669"/>
    <property type="project" value="InterPro"/>
</dbReference>
<dbReference type="Gene3D" id="1.10.10.10">
    <property type="entry name" value="Winged helix-like DNA-binding domain superfamily/Winged helix DNA-binding domain"/>
    <property type="match status" value="1"/>
</dbReference>
<keyword evidence="1" id="KW-1133">Transmembrane helix</keyword>
<dbReference type="AlphaFoldDB" id="A0A1H3I285"/>
<dbReference type="GeneID" id="78123571"/>
<evidence type="ECO:0000259" key="2">
    <source>
        <dbReference type="SMART" id="SM00421"/>
    </source>
</evidence>
<feature type="transmembrane region" description="Helical" evidence="1">
    <location>
        <begin position="7"/>
        <end position="32"/>
    </location>
</feature>
<dbReference type="STRING" id="576131.SAMN05444486_101781"/>
<dbReference type="SUPFAM" id="SSF46894">
    <property type="entry name" value="C-terminal effector domain of the bipartite response regulators"/>
    <property type="match status" value="1"/>
</dbReference>
<dbReference type="Proteomes" id="UP000199026">
    <property type="component" value="Unassembled WGS sequence"/>
</dbReference>
<sequence length="171" mass="18995">MKQGKLIALLMLLQGACAVFFVFDILATLLGLRATPISWQTRELLEIGAAIGLVLGVILGWIALRRSLNRSRRAEESLRTVRREFRDHLEQQFVSWGLTPAEQDVALFSLQGFSIGEMARLRDSSEGTIKAQSNAIYRKAGVSGRAQLLSLFIEDLLVPEPDIIENNVCQA</sequence>
<evidence type="ECO:0000256" key="1">
    <source>
        <dbReference type="SAM" id="Phobius"/>
    </source>
</evidence>
<dbReference type="GO" id="GO:0003677">
    <property type="term" value="F:DNA binding"/>
    <property type="evidence" value="ECO:0007669"/>
    <property type="project" value="InterPro"/>
</dbReference>
<feature type="transmembrane region" description="Helical" evidence="1">
    <location>
        <begin position="44"/>
        <end position="64"/>
    </location>
</feature>
<accession>A0A1H3I285</accession>
<gene>
    <name evidence="3" type="ORF">SAMN05444486_101781</name>
</gene>
<dbReference type="OrthoDB" id="8277135at2"/>
<keyword evidence="1" id="KW-0472">Membrane</keyword>
<feature type="domain" description="HTH luxR-type" evidence="2">
    <location>
        <begin position="95"/>
        <end position="152"/>
    </location>
</feature>
<organism evidence="3 4">
    <name type="scientific">Lentibacter algarum</name>
    <dbReference type="NCBI Taxonomy" id="576131"/>
    <lineage>
        <taxon>Bacteria</taxon>
        <taxon>Pseudomonadati</taxon>
        <taxon>Pseudomonadota</taxon>
        <taxon>Alphaproteobacteria</taxon>
        <taxon>Rhodobacterales</taxon>
        <taxon>Roseobacteraceae</taxon>
        <taxon>Lentibacter</taxon>
    </lineage>
</organism>
<proteinExistence type="predicted"/>
<dbReference type="InterPro" id="IPR036388">
    <property type="entry name" value="WH-like_DNA-bd_sf"/>
</dbReference>
<name>A0A1H3I285_9RHOB</name>
<dbReference type="RefSeq" id="WP_089887985.1">
    <property type="nucleotide sequence ID" value="NZ_CALJFH010000017.1"/>
</dbReference>
<protein>
    <recommendedName>
        <fullName evidence="2">HTH luxR-type domain-containing protein</fullName>
    </recommendedName>
</protein>
<keyword evidence="1" id="KW-0812">Transmembrane</keyword>
<keyword evidence="4" id="KW-1185">Reference proteome</keyword>
<reference evidence="3 4" key="1">
    <citation type="submission" date="2016-10" db="EMBL/GenBank/DDBJ databases">
        <authorList>
            <person name="de Groot N.N."/>
        </authorList>
    </citation>
    <scope>NUCLEOTIDE SEQUENCE [LARGE SCALE GENOMIC DNA]</scope>
    <source>
        <strain evidence="3 4">DSM 24677</strain>
    </source>
</reference>
<dbReference type="InterPro" id="IPR000792">
    <property type="entry name" value="Tscrpt_reg_LuxR_C"/>
</dbReference>
<evidence type="ECO:0000313" key="3">
    <source>
        <dbReference type="EMBL" id="SDY21249.1"/>
    </source>
</evidence>
<dbReference type="InterPro" id="IPR016032">
    <property type="entry name" value="Sig_transdc_resp-reg_C-effctor"/>
</dbReference>
<evidence type="ECO:0000313" key="4">
    <source>
        <dbReference type="Proteomes" id="UP000199026"/>
    </source>
</evidence>
<dbReference type="EMBL" id="FNPR01000001">
    <property type="protein sequence ID" value="SDY21249.1"/>
    <property type="molecule type" value="Genomic_DNA"/>
</dbReference>